<dbReference type="Proteomes" id="UP000177169">
    <property type="component" value="Unassembled WGS sequence"/>
</dbReference>
<gene>
    <name evidence="1" type="ORF">A3D01_02220</name>
</gene>
<protein>
    <recommendedName>
        <fullName evidence="3">Methyltransferase domain-containing protein</fullName>
    </recommendedName>
</protein>
<proteinExistence type="predicted"/>
<evidence type="ECO:0008006" key="3">
    <source>
        <dbReference type="Google" id="ProtNLM"/>
    </source>
</evidence>
<dbReference type="EMBL" id="MGGR01000035">
    <property type="protein sequence ID" value="OGM32178.1"/>
    <property type="molecule type" value="Genomic_DNA"/>
</dbReference>
<comment type="caution">
    <text evidence="1">The sequence shown here is derived from an EMBL/GenBank/DDBJ whole genome shotgun (WGS) entry which is preliminary data.</text>
</comment>
<reference evidence="1 2" key="1">
    <citation type="journal article" date="2016" name="Nat. Commun.">
        <title>Thousands of microbial genomes shed light on interconnected biogeochemical processes in an aquifer system.</title>
        <authorList>
            <person name="Anantharaman K."/>
            <person name="Brown C.T."/>
            <person name="Hug L.A."/>
            <person name="Sharon I."/>
            <person name="Castelle C.J."/>
            <person name="Probst A.J."/>
            <person name="Thomas B.C."/>
            <person name="Singh A."/>
            <person name="Wilkins M.J."/>
            <person name="Karaoz U."/>
            <person name="Brodie E.L."/>
            <person name="Williams K.H."/>
            <person name="Hubbard S.S."/>
            <person name="Banfield J.F."/>
        </authorList>
    </citation>
    <scope>NUCLEOTIDE SEQUENCE [LARGE SCALE GENOMIC DNA]</scope>
</reference>
<accession>A0A1F7YZS3</accession>
<name>A0A1F7YZS3_9BACT</name>
<dbReference type="Gene3D" id="3.40.50.150">
    <property type="entry name" value="Vaccinia Virus protein VP39"/>
    <property type="match status" value="1"/>
</dbReference>
<dbReference type="AlphaFoldDB" id="A0A1F7YZS3"/>
<dbReference type="Pfam" id="PF09445">
    <property type="entry name" value="Methyltransf_15"/>
    <property type="match status" value="1"/>
</dbReference>
<dbReference type="GO" id="GO:0071164">
    <property type="term" value="F:RNA cap trimethylguanosine synthase activity"/>
    <property type="evidence" value="ECO:0007669"/>
    <property type="project" value="TreeGrafter"/>
</dbReference>
<dbReference type="InterPro" id="IPR029063">
    <property type="entry name" value="SAM-dependent_MTases_sf"/>
</dbReference>
<sequence length="208" mass="23441">MYQKRVLEKFGKNYLVDDETFVMGIRPTHGEHIAQRFNDYGLVLDACCGAGFMSIALAKQAKRIIAVDINLAHLKQAKANVKIAGVFQKVVFIHGDILDKNILSKFSKISGAFLDPDWAAKGNVKTTHTSELSKMQPPADKLFWAIHKINDNVALRLPATIEPAKLKDYPPHEFEKVYLDDQLKFCCAYFGDLAKKIGNTELRTFLEK</sequence>
<dbReference type="InterPro" id="IPR019012">
    <property type="entry name" value="RNA_cap_Gua-N2-MeTrfase"/>
</dbReference>
<dbReference type="PANTHER" id="PTHR14741">
    <property type="entry name" value="S-ADENOSYLMETHIONINE-DEPENDENT METHYLTRANSFERASE RELATED"/>
    <property type="match status" value="1"/>
</dbReference>
<organism evidence="1 2">
    <name type="scientific">Candidatus Woesebacteria bacterium RIFCSPHIGHO2_02_FULL_39_13</name>
    <dbReference type="NCBI Taxonomy" id="1802505"/>
    <lineage>
        <taxon>Bacteria</taxon>
        <taxon>Candidatus Woeseibacteriota</taxon>
    </lineage>
</organism>
<dbReference type="SUPFAM" id="SSF53335">
    <property type="entry name" value="S-adenosyl-L-methionine-dependent methyltransferases"/>
    <property type="match status" value="1"/>
</dbReference>
<dbReference type="STRING" id="1802505.A3D01_02220"/>
<dbReference type="CDD" id="cd02440">
    <property type="entry name" value="AdoMet_MTases"/>
    <property type="match status" value="1"/>
</dbReference>
<evidence type="ECO:0000313" key="1">
    <source>
        <dbReference type="EMBL" id="OGM32178.1"/>
    </source>
</evidence>
<dbReference type="PANTHER" id="PTHR14741:SF32">
    <property type="entry name" value="TRIMETHYLGUANOSINE SYNTHASE"/>
    <property type="match status" value="1"/>
</dbReference>
<evidence type="ECO:0000313" key="2">
    <source>
        <dbReference type="Proteomes" id="UP000177169"/>
    </source>
</evidence>